<organism evidence="2 3">
    <name type="scientific">Eucalyptus globulus</name>
    <name type="common">Tasmanian blue gum</name>
    <dbReference type="NCBI Taxonomy" id="34317"/>
    <lineage>
        <taxon>Eukaryota</taxon>
        <taxon>Viridiplantae</taxon>
        <taxon>Streptophyta</taxon>
        <taxon>Embryophyta</taxon>
        <taxon>Tracheophyta</taxon>
        <taxon>Spermatophyta</taxon>
        <taxon>Magnoliopsida</taxon>
        <taxon>eudicotyledons</taxon>
        <taxon>Gunneridae</taxon>
        <taxon>Pentapetalae</taxon>
        <taxon>rosids</taxon>
        <taxon>malvids</taxon>
        <taxon>Myrtales</taxon>
        <taxon>Myrtaceae</taxon>
        <taxon>Myrtoideae</taxon>
        <taxon>Eucalypteae</taxon>
        <taxon>Eucalyptus</taxon>
    </lineage>
</organism>
<dbReference type="Proteomes" id="UP001634007">
    <property type="component" value="Unassembled WGS sequence"/>
</dbReference>
<dbReference type="AlphaFoldDB" id="A0ABD3KU09"/>
<dbReference type="EMBL" id="JBJKBG010000004">
    <property type="protein sequence ID" value="KAL3742689.1"/>
    <property type="molecule type" value="Genomic_DNA"/>
</dbReference>
<sequence>MTDPYDARHKSSESNVVELDPLVGHDGEQCQSVLCCDLQLERELVGKQDDQKDGGGECECVEDQEDVKGHQVVGVDSPALCPWLSCHTPTRWVEPSPEGDRSDQGGKDQEHVADVGPGWVLSDVVERAPSMVDAVFRGASHLH</sequence>
<feature type="region of interest" description="Disordered" evidence="1">
    <location>
        <begin position="89"/>
        <end position="113"/>
    </location>
</feature>
<gene>
    <name evidence="2" type="ORF">ACJRO7_018070</name>
</gene>
<accession>A0ABD3KU09</accession>
<reference evidence="2 3" key="1">
    <citation type="submission" date="2024-11" db="EMBL/GenBank/DDBJ databases">
        <title>Chromosome-level genome assembly of Eucalyptus globulus Labill. provides insights into its genome evolution.</title>
        <authorList>
            <person name="Li X."/>
        </authorList>
    </citation>
    <scope>NUCLEOTIDE SEQUENCE [LARGE SCALE GENOMIC DNA]</scope>
    <source>
        <strain evidence="2">CL2024</strain>
        <tissue evidence="2">Fresh tender leaves</tissue>
    </source>
</reference>
<proteinExistence type="predicted"/>
<evidence type="ECO:0000256" key="1">
    <source>
        <dbReference type="SAM" id="MobiDB-lite"/>
    </source>
</evidence>
<comment type="caution">
    <text evidence="2">The sequence shown here is derived from an EMBL/GenBank/DDBJ whole genome shotgun (WGS) entry which is preliminary data.</text>
</comment>
<name>A0ABD3KU09_EUCGL</name>
<protein>
    <submittedName>
        <fullName evidence="2">Uncharacterized protein</fullName>
    </submittedName>
</protein>
<feature type="compositionally biased region" description="Basic and acidic residues" evidence="1">
    <location>
        <begin position="98"/>
        <end position="113"/>
    </location>
</feature>
<keyword evidence="3" id="KW-1185">Reference proteome</keyword>
<evidence type="ECO:0000313" key="3">
    <source>
        <dbReference type="Proteomes" id="UP001634007"/>
    </source>
</evidence>
<evidence type="ECO:0000313" key="2">
    <source>
        <dbReference type="EMBL" id="KAL3742689.1"/>
    </source>
</evidence>